<feature type="compositionally biased region" description="Basic and acidic residues" evidence="2">
    <location>
        <begin position="30"/>
        <end position="39"/>
    </location>
</feature>
<proteinExistence type="predicted"/>
<sequence length="194" mass="21059">MSITRLNPIRCIVEPDPGPEGSGTEDEPKENEPRSREYTQAEIDEIVAKRVARVKKQYGDYEDMKKKAAKFDEIEAANKSELEKLTDQNQKLAAQLAEREHAALIQAACIKHGVPADYMDLVTGVDEESIDKAAEKVAKLAAASAKPPKGPSGTEGVHPTGNGSPGIDEQIRAAEAKGDYATSMMLKSLKLNQK</sequence>
<comment type="caution">
    <text evidence="3">The sequence shown here is derived from an EMBL/GenBank/DDBJ whole genome shotgun (WGS) entry which is preliminary data.</text>
</comment>
<feature type="coiled-coil region" evidence="1">
    <location>
        <begin position="75"/>
        <end position="102"/>
    </location>
</feature>
<reference evidence="3 4" key="1">
    <citation type="submission" date="2018-12" db="EMBL/GenBank/DDBJ databases">
        <title>Unveiling genomic diversity among members of the Bifidobacterium pseudolongum species, a widely distributed gut commensal of the animal kingdom.</title>
        <authorList>
            <person name="Lugli G.A."/>
            <person name="Duranti S."/>
            <person name="Albert K."/>
            <person name="Mancabelli L."/>
            <person name="Napoli S."/>
            <person name="Viappiani A."/>
            <person name="Anzalone R."/>
            <person name="Longhi G."/>
            <person name="Milani C."/>
            <person name="Turroni F."/>
            <person name="Alessandri G."/>
            <person name="Sela D.A."/>
            <person name="Van Sinderen D."/>
            <person name="Ventura M."/>
        </authorList>
    </citation>
    <scope>NUCLEOTIDE SEQUENCE [LARGE SCALE GENOMIC DNA]</scope>
    <source>
        <strain evidence="3 4">2017B</strain>
    </source>
</reference>
<evidence type="ECO:0000256" key="1">
    <source>
        <dbReference type="SAM" id="Coils"/>
    </source>
</evidence>
<keyword evidence="1" id="KW-0175">Coiled coil</keyword>
<evidence type="ECO:0000256" key="2">
    <source>
        <dbReference type="SAM" id="MobiDB-lite"/>
    </source>
</evidence>
<dbReference type="EMBL" id="RYUT01000003">
    <property type="protein sequence ID" value="RYQ29992.1"/>
    <property type="molecule type" value="Genomic_DNA"/>
</dbReference>
<dbReference type="Proteomes" id="UP000291920">
    <property type="component" value="Unassembled WGS sequence"/>
</dbReference>
<evidence type="ECO:0000313" key="4">
    <source>
        <dbReference type="Proteomes" id="UP000291920"/>
    </source>
</evidence>
<name>A0A4Q5AK86_9BIFI</name>
<dbReference type="Pfam" id="PF14265">
    <property type="entry name" value="DUF4355"/>
    <property type="match status" value="1"/>
</dbReference>
<evidence type="ECO:0000313" key="3">
    <source>
        <dbReference type="EMBL" id="RYQ29992.1"/>
    </source>
</evidence>
<dbReference type="RefSeq" id="WP_129870990.1">
    <property type="nucleotide sequence ID" value="NZ_RYUO01000003.1"/>
</dbReference>
<accession>A0A4Q5AK86</accession>
<organism evidence="3 4">
    <name type="scientific">Bifidobacterium pseudolongum subsp. globosum</name>
    <dbReference type="NCBI Taxonomy" id="1690"/>
    <lineage>
        <taxon>Bacteria</taxon>
        <taxon>Bacillati</taxon>
        <taxon>Actinomycetota</taxon>
        <taxon>Actinomycetes</taxon>
        <taxon>Bifidobacteriales</taxon>
        <taxon>Bifidobacteriaceae</taxon>
        <taxon>Bifidobacterium</taxon>
    </lineage>
</organism>
<protein>
    <submittedName>
        <fullName evidence="3">Prophage LambdaCh01, scaffold protein</fullName>
    </submittedName>
</protein>
<gene>
    <name evidence="3" type="ORF">PG2017B_1275</name>
</gene>
<dbReference type="AlphaFoldDB" id="A0A4Q5AK86"/>
<dbReference type="InterPro" id="IPR025580">
    <property type="entry name" value="Gp46"/>
</dbReference>
<feature type="region of interest" description="Disordered" evidence="2">
    <location>
        <begin position="141"/>
        <end position="169"/>
    </location>
</feature>
<feature type="region of interest" description="Disordered" evidence="2">
    <location>
        <begin position="1"/>
        <end position="39"/>
    </location>
</feature>